<organism evidence="2 3">
    <name type="scientific">Molorchus minor</name>
    <dbReference type="NCBI Taxonomy" id="1323400"/>
    <lineage>
        <taxon>Eukaryota</taxon>
        <taxon>Metazoa</taxon>
        <taxon>Ecdysozoa</taxon>
        <taxon>Arthropoda</taxon>
        <taxon>Hexapoda</taxon>
        <taxon>Insecta</taxon>
        <taxon>Pterygota</taxon>
        <taxon>Neoptera</taxon>
        <taxon>Endopterygota</taxon>
        <taxon>Coleoptera</taxon>
        <taxon>Polyphaga</taxon>
        <taxon>Cucujiformia</taxon>
        <taxon>Chrysomeloidea</taxon>
        <taxon>Cerambycidae</taxon>
        <taxon>Lamiinae</taxon>
        <taxon>Monochamini</taxon>
        <taxon>Molorchus</taxon>
    </lineage>
</organism>
<evidence type="ECO:0000313" key="3">
    <source>
        <dbReference type="Proteomes" id="UP001162164"/>
    </source>
</evidence>
<evidence type="ECO:0000313" key="2">
    <source>
        <dbReference type="EMBL" id="KAJ8986078.1"/>
    </source>
</evidence>
<name>A0ABQ9K8W9_9CUCU</name>
<dbReference type="EMBL" id="JAPWTJ010000003">
    <property type="protein sequence ID" value="KAJ8986078.1"/>
    <property type="molecule type" value="Genomic_DNA"/>
</dbReference>
<proteinExistence type="predicted"/>
<reference evidence="2" key="1">
    <citation type="journal article" date="2023" name="Insect Mol. Biol.">
        <title>Genome sequencing provides insights into the evolution of gene families encoding plant cell wall-degrading enzymes in longhorned beetles.</title>
        <authorList>
            <person name="Shin N.R."/>
            <person name="Okamura Y."/>
            <person name="Kirsch R."/>
            <person name="Pauchet Y."/>
        </authorList>
    </citation>
    <scope>NUCLEOTIDE SEQUENCE</scope>
    <source>
        <strain evidence="2">MMC_N1</strain>
    </source>
</reference>
<dbReference type="Proteomes" id="UP001162164">
    <property type="component" value="Unassembled WGS sequence"/>
</dbReference>
<keyword evidence="3" id="KW-1185">Reference proteome</keyword>
<keyword evidence="1" id="KW-0175">Coiled coil</keyword>
<evidence type="ECO:0000256" key="1">
    <source>
        <dbReference type="SAM" id="Coils"/>
    </source>
</evidence>
<feature type="non-terminal residue" evidence="2">
    <location>
        <position position="1"/>
    </location>
</feature>
<feature type="coiled-coil region" evidence="1">
    <location>
        <begin position="306"/>
        <end position="333"/>
    </location>
</feature>
<protein>
    <submittedName>
        <fullName evidence="2">Uncharacterized protein</fullName>
    </submittedName>
</protein>
<gene>
    <name evidence="2" type="ORF">NQ317_003372</name>
</gene>
<sequence length="590" mass="67591">LKMKPQDAVLLSIMKNGLMETVLIVSFYGQLHLSWYKVEENDIVLFWNMPVQQLVVHINAHRIQNKNVLLVATNSTIVNLYEYNINGKTPQYWMLHSLHLSNPVESSAFSNFEYDYYLSLPQKSKGLLQIYKFEAYRFQPYKNITCNNIRSAVPFEIGFKSFLAVDGFHAGIYRFTKRGLVKEDIANSNLDWITYWLPVPVLTHRDEVVLFAQRTLNHGTHTGYVIEIITNNGGKFEEHEDIPCYYFGEHQSWATCLSHNDGIAGSSYIAVDEKLAVILPDASNKSVLFDVHFTIKEMPNPKEKMLEKIVRRKQELEETILKQNNQYKELKHNLTAQYTIDTPDNESKKNSNSTFVLSKTMQNENLEKEERKEYKSITINGRLKVEGNAKIKKADIDKIQGIHSGELLADIVRKDSLKNISGIKTFTDMELEEVSFDKVNDIKSNELVSKAESLIHLNGDIIFRGPEVVDISKKYNGFLEFDKIKISNQLETENINDLPIDKNMSKSSDSHAEPDFENELDLVTVPLNVSVTNINGINLKDFLRQLCLVNIKCYIPGQLKILGNVLVTNETFAEKLNGLDFPEEYVLTDS</sequence>
<accession>A0ABQ9K8W9</accession>
<comment type="caution">
    <text evidence="2">The sequence shown here is derived from an EMBL/GenBank/DDBJ whole genome shotgun (WGS) entry which is preliminary data.</text>
</comment>